<evidence type="ECO:0000259" key="3">
    <source>
        <dbReference type="SMART" id="SM01272"/>
    </source>
</evidence>
<feature type="domain" description="LsmAD" evidence="3">
    <location>
        <begin position="193"/>
        <end position="259"/>
    </location>
</feature>
<dbReference type="Proteomes" id="UP000677054">
    <property type="component" value="Unassembled WGS sequence"/>
</dbReference>
<dbReference type="Pfam" id="PF07145">
    <property type="entry name" value="PAM2"/>
    <property type="match status" value="1"/>
</dbReference>
<gene>
    <name evidence="4" type="ORF">DSTB1V02_LOCUS2382</name>
</gene>
<accession>A0A7R9A3Y9</accession>
<evidence type="ECO:0000313" key="5">
    <source>
        <dbReference type="Proteomes" id="UP000677054"/>
    </source>
</evidence>
<dbReference type="Pfam" id="PF06741">
    <property type="entry name" value="LsmAD"/>
    <property type="match status" value="1"/>
</dbReference>
<dbReference type="EMBL" id="LR899781">
    <property type="protein sequence ID" value="CAD7242416.1"/>
    <property type="molecule type" value="Genomic_DNA"/>
</dbReference>
<proteinExistence type="inferred from homology"/>
<feature type="compositionally biased region" description="Gly residues" evidence="2">
    <location>
        <begin position="767"/>
        <end position="779"/>
    </location>
</feature>
<feature type="compositionally biased region" description="Low complexity" evidence="2">
    <location>
        <begin position="284"/>
        <end position="313"/>
    </location>
</feature>
<feature type="region of interest" description="Disordered" evidence="2">
    <location>
        <begin position="819"/>
        <end position="845"/>
    </location>
</feature>
<dbReference type="InterPro" id="IPR009604">
    <property type="entry name" value="LsmAD_domain"/>
</dbReference>
<feature type="compositionally biased region" description="Basic and acidic residues" evidence="2">
    <location>
        <begin position="370"/>
        <end position="409"/>
    </location>
</feature>
<dbReference type="InterPro" id="IPR009818">
    <property type="entry name" value="PAM2_motif"/>
</dbReference>
<reference evidence="4" key="1">
    <citation type="submission" date="2020-11" db="EMBL/GenBank/DDBJ databases">
        <authorList>
            <person name="Tran Van P."/>
        </authorList>
    </citation>
    <scope>NUCLEOTIDE SEQUENCE</scope>
</reference>
<name>A0A7R9A3Y9_9CRUS</name>
<evidence type="ECO:0000256" key="2">
    <source>
        <dbReference type="SAM" id="MobiDB-lite"/>
    </source>
</evidence>
<dbReference type="PANTHER" id="PTHR12854:SF7">
    <property type="entry name" value="ATAXIN-2 HOMOLOG"/>
    <property type="match status" value="1"/>
</dbReference>
<dbReference type="SMART" id="SM01272">
    <property type="entry name" value="LsmAD"/>
    <property type="match status" value="1"/>
</dbReference>
<keyword evidence="5" id="KW-1185">Reference proteome</keyword>
<comment type="similarity">
    <text evidence="1">Belongs to the ataxin-2 family.</text>
</comment>
<feature type="compositionally biased region" description="Polar residues" evidence="2">
    <location>
        <begin position="314"/>
        <end position="334"/>
    </location>
</feature>
<dbReference type="InterPro" id="IPR025852">
    <property type="entry name" value="SM_dom_ATX"/>
</dbReference>
<evidence type="ECO:0000313" key="4">
    <source>
        <dbReference type="EMBL" id="CAD7242416.1"/>
    </source>
</evidence>
<dbReference type="OrthoDB" id="2275718at2759"/>
<feature type="compositionally biased region" description="Basic and acidic residues" evidence="2">
    <location>
        <begin position="349"/>
        <end position="359"/>
    </location>
</feature>
<feature type="region of interest" description="Disordered" evidence="2">
    <location>
        <begin position="1"/>
        <end position="49"/>
    </location>
</feature>
<dbReference type="GO" id="GO:0010494">
    <property type="term" value="C:cytoplasmic stress granule"/>
    <property type="evidence" value="ECO:0007669"/>
    <property type="project" value="TreeGrafter"/>
</dbReference>
<dbReference type="Pfam" id="PF14438">
    <property type="entry name" value="SM-ATX"/>
    <property type="match status" value="1"/>
</dbReference>
<dbReference type="InterPro" id="IPR045117">
    <property type="entry name" value="ATXN2-like"/>
</dbReference>
<organism evidence="4">
    <name type="scientific">Darwinula stevensoni</name>
    <dbReference type="NCBI Taxonomy" id="69355"/>
    <lineage>
        <taxon>Eukaryota</taxon>
        <taxon>Metazoa</taxon>
        <taxon>Ecdysozoa</taxon>
        <taxon>Arthropoda</taxon>
        <taxon>Crustacea</taxon>
        <taxon>Oligostraca</taxon>
        <taxon>Ostracoda</taxon>
        <taxon>Podocopa</taxon>
        <taxon>Podocopida</taxon>
        <taxon>Darwinulocopina</taxon>
        <taxon>Darwinuloidea</taxon>
        <taxon>Darwinulidae</taxon>
        <taxon>Darwinula</taxon>
    </lineage>
</organism>
<feature type="region of interest" description="Disordered" evidence="2">
    <location>
        <begin position="752"/>
        <end position="801"/>
    </location>
</feature>
<dbReference type="EMBL" id="CAJPEV010000264">
    <property type="protein sequence ID" value="CAG0883157.1"/>
    <property type="molecule type" value="Genomic_DNA"/>
</dbReference>
<dbReference type="GO" id="GO:0034063">
    <property type="term" value="P:stress granule assembly"/>
    <property type="evidence" value="ECO:0007669"/>
    <property type="project" value="TreeGrafter"/>
</dbReference>
<evidence type="ECO:0000256" key="1">
    <source>
        <dbReference type="ARBA" id="ARBA00007503"/>
    </source>
</evidence>
<feature type="compositionally biased region" description="Low complexity" evidence="2">
    <location>
        <begin position="34"/>
        <end position="46"/>
    </location>
</feature>
<protein>
    <recommendedName>
        <fullName evidence="3">LsmAD domain-containing protein</fullName>
    </recommendedName>
</protein>
<feature type="compositionally biased region" description="Low complexity" evidence="2">
    <location>
        <begin position="552"/>
        <end position="565"/>
    </location>
</feature>
<dbReference type="GO" id="GO:0003729">
    <property type="term" value="F:mRNA binding"/>
    <property type="evidence" value="ECO:0007669"/>
    <property type="project" value="TreeGrafter"/>
</dbReference>
<sequence length="956" mass="101518">MVGEGSMNERGHLSKRRPRTWAPGSRSIRPSMNQKPASQSASASPKTVERPIEAEGVYSNERFVHAVTSIIGCTTQVLTSSGSLYEGILRAFSPKFEVCLEMAHLVDPKKPEDVDKSKLVNTLLLSPQDIVHISAKNASLDYATKGIRFNGEICERELEPWEGPSIDGDDLQLENDPNGWDAQDMFRTNEENFNVKSTYEPTMREYTVAIHQNDSDEFRWREKEAQRLASEIEQNPTSRTRGEVENGDDEDRFSAVVRPSGSPNQGGGKYVPPQRRRGAPNNSSRPVVPRHQQQQQAPQQQHPVSPPVAQQAATHQPNTSTYAHPFPNANTTHMANDAGKPYEPEDDIKESTNMEKATKGPEGALPQRTDAADRRSERARERNRDRVEKDKEKEPPEPGKKLQPAEKKGSPTSSKVHTPVAGDPKVTELKKFQQEFQLVVPHSAGASTGMIPESHQSPVPLDEMPEQKMKPMDSPPDGSNVSTPIGLDPGEEEKGGGGVKKSTLNPNAKEFVLNPNAKAFTPRSPSTSTPPQVLTPQIPQGIQAPAALIPAAFPPQQSFPGAPGHPLGGGPPPPLPSYILPALQQYVVSVGPHLAGGVSAGIPNHSMGMAHHQTQPIFTHAVTKPPRFNKMGGSGGPGGGGGVGGGSINMGGGGGMVQARSSDITPQVAAATGQPLLAPAAAAALSPHLAHLYQGALSHTQAYPPQLYMMTTPQGTIPVMQAPAGAHNFSSSDSGGLGPPVSVAGMHPMFMPTQHIPPTQTPPGTGVQAGPGGGGGGQQQGQSTTPRATPGPPPMQGPTSLVYPPTTLSPGHVLLFPTPGPFSQGGGGGGLGGSGAGGPPGQGPHHPMLMSQGMVSSPMQIQPMFIQHPQAIEEWYKPLPPCEMMEFGGSGGDPCRECTSSTSPPVLPNQNILWPPPAPGSFLISHLPYLLKQGRNPARPFVNHLRSPFLYNSPQT</sequence>
<feature type="region of interest" description="Disordered" evidence="2">
    <location>
        <begin position="552"/>
        <end position="573"/>
    </location>
</feature>
<feature type="region of interest" description="Disordered" evidence="2">
    <location>
        <begin position="443"/>
        <end position="507"/>
    </location>
</feature>
<feature type="compositionally biased region" description="Gly residues" evidence="2">
    <location>
        <begin position="823"/>
        <end position="840"/>
    </location>
</feature>
<feature type="region of interest" description="Disordered" evidence="2">
    <location>
        <begin position="229"/>
        <end position="428"/>
    </location>
</feature>
<dbReference type="AlphaFoldDB" id="A0A7R9A3Y9"/>
<feature type="compositionally biased region" description="Low complexity" evidence="2">
    <location>
        <begin position="752"/>
        <end position="766"/>
    </location>
</feature>
<dbReference type="PANTHER" id="PTHR12854">
    <property type="entry name" value="ATAXIN 2-RELATED"/>
    <property type="match status" value="1"/>
</dbReference>